<feature type="region of interest" description="Disordered" evidence="1">
    <location>
        <begin position="1"/>
        <end position="22"/>
    </location>
</feature>
<sequence>MSKEMRGGEEKEGKNLEGNMEGKTGAGIEILEMGYWNERERVGTIDLLEVKEPVLQGEAISTVTALLFSTLR</sequence>
<evidence type="ECO:0000313" key="3">
    <source>
        <dbReference type="Proteomes" id="UP001162480"/>
    </source>
</evidence>
<gene>
    <name evidence="2" type="ORF">OCTVUL_1B012264</name>
</gene>
<evidence type="ECO:0000313" key="2">
    <source>
        <dbReference type="EMBL" id="CAI9717598.1"/>
    </source>
</evidence>
<evidence type="ECO:0000256" key="1">
    <source>
        <dbReference type="SAM" id="MobiDB-lite"/>
    </source>
</evidence>
<organism evidence="2 3">
    <name type="scientific">Octopus vulgaris</name>
    <name type="common">Common octopus</name>
    <dbReference type="NCBI Taxonomy" id="6645"/>
    <lineage>
        <taxon>Eukaryota</taxon>
        <taxon>Metazoa</taxon>
        <taxon>Spiralia</taxon>
        <taxon>Lophotrochozoa</taxon>
        <taxon>Mollusca</taxon>
        <taxon>Cephalopoda</taxon>
        <taxon>Coleoidea</taxon>
        <taxon>Octopodiformes</taxon>
        <taxon>Octopoda</taxon>
        <taxon>Incirrata</taxon>
        <taxon>Octopodidae</taxon>
        <taxon>Octopus</taxon>
    </lineage>
</organism>
<dbReference type="AlphaFoldDB" id="A0AA36ALB2"/>
<reference evidence="2" key="1">
    <citation type="submission" date="2023-08" db="EMBL/GenBank/DDBJ databases">
        <authorList>
            <person name="Alioto T."/>
            <person name="Alioto T."/>
            <person name="Gomez Garrido J."/>
        </authorList>
    </citation>
    <scope>NUCLEOTIDE SEQUENCE</scope>
</reference>
<proteinExistence type="predicted"/>
<accession>A0AA36ALB2</accession>
<feature type="compositionally biased region" description="Basic and acidic residues" evidence="1">
    <location>
        <begin position="1"/>
        <end position="15"/>
    </location>
</feature>
<name>A0AA36ALB2_OCTVU</name>
<dbReference type="EMBL" id="OX597815">
    <property type="protein sequence ID" value="CAI9717598.1"/>
    <property type="molecule type" value="Genomic_DNA"/>
</dbReference>
<keyword evidence="3" id="KW-1185">Reference proteome</keyword>
<protein>
    <submittedName>
        <fullName evidence="2">Uncharacterized protein</fullName>
    </submittedName>
</protein>
<dbReference type="Proteomes" id="UP001162480">
    <property type="component" value="Chromosome 2"/>
</dbReference>